<dbReference type="GO" id="GO:0010487">
    <property type="term" value="F:thermospermine synthase activity"/>
    <property type="evidence" value="ECO:0007669"/>
    <property type="project" value="TreeGrafter"/>
</dbReference>
<dbReference type="Pfam" id="PF01564">
    <property type="entry name" value="Spermine_synth"/>
    <property type="match status" value="1"/>
</dbReference>
<reference evidence="3" key="1">
    <citation type="journal article" date="2015" name="Genome Announc.">
        <title>Draft genome sequence of Talaromyces cellulolyticus strain Y-94, a source of lignocellulosic biomass-degrading enzymes.</title>
        <authorList>
            <person name="Fujii T."/>
            <person name="Koike H."/>
            <person name="Sawayama S."/>
            <person name="Yano S."/>
            <person name="Inoue H."/>
        </authorList>
    </citation>
    <scope>NUCLEOTIDE SEQUENCE [LARGE SCALE GENOMIC DNA]</scope>
    <source>
        <strain evidence="3">Y-94</strain>
    </source>
</reference>
<keyword evidence="3" id="KW-1185">Reference proteome</keyword>
<accession>A0A510NW82</accession>
<organism evidence="2 3">
    <name type="scientific">Talaromyces pinophilus</name>
    <name type="common">Penicillium pinophilum</name>
    <dbReference type="NCBI Taxonomy" id="128442"/>
    <lineage>
        <taxon>Eukaryota</taxon>
        <taxon>Fungi</taxon>
        <taxon>Dikarya</taxon>
        <taxon>Ascomycota</taxon>
        <taxon>Pezizomycotina</taxon>
        <taxon>Eurotiomycetes</taxon>
        <taxon>Eurotiomycetidae</taxon>
        <taxon>Eurotiales</taxon>
        <taxon>Trichocomaceae</taxon>
        <taxon>Talaromyces</taxon>
        <taxon>Talaromyces sect. Talaromyces</taxon>
    </lineage>
</organism>
<dbReference type="Proteomes" id="UP000053095">
    <property type="component" value="Unassembled WGS sequence"/>
</dbReference>
<gene>
    <name evidence="2" type="ORF">TCE0_018r05676</name>
</gene>
<dbReference type="FunFam" id="3.40.50.150:FF:000288">
    <property type="entry name" value="Spermine/spermidine synthase, putative"/>
    <property type="match status" value="1"/>
</dbReference>
<protein>
    <submittedName>
        <fullName evidence="2">Spermine/spermidine synthase family protein</fullName>
    </submittedName>
</protein>
<dbReference type="PANTHER" id="PTHR43317">
    <property type="entry name" value="THERMOSPERMINE SYNTHASE ACAULIS5"/>
    <property type="match status" value="1"/>
</dbReference>
<name>A0A510NW82_TALPI</name>
<dbReference type="GO" id="GO:0006596">
    <property type="term" value="P:polyamine biosynthetic process"/>
    <property type="evidence" value="ECO:0007669"/>
    <property type="project" value="UniProtKB-KW"/>
</dbReference>
<dbReference type="EMBL" id="DF933814">
    <property type="protein sequence ID" value="GAM36521.1"/>
    <property type="molecule type" value="Genomic_DNA"/>
</dbReference>
<dbReference type="PANTHER" id="PTHR43317:SF1">
    <property type="entry name" value="THERMOSPERMINE SYNTHASE ACAULIS5"/>
    <property type="match status" value="1"/>
</dbReference>
<dbReference type="InterPro" id="IPR029063">
    <property type="entry name" value="SAM-dependent_MTases_sf"/>
</dbReference>
<proteinExistence type="predicted"/>
<evidence type="ECO:0000313" key="2">
    <source>
        <dbReference type="EMBL" id="GAM36521.1"/>
    </source>
</evidence>
<dbReference type="SUPFAM" id="SSF53335">
    <property type="entry name" value="S-adenosyl-L-methionine-dependent methyltransferases"/>
    <property type="match status" value="1"/>
</dbReference>
<keyword evidence="1" id="KW-0620">Polyamine biosynthesis</keyword>
<dbReference type="NCBIfam" id="NF037959">
    <property type="entry name" value="MFS_SpdSyn"/>
    <property type="match status" value="1"/>
</dbReference>
<dbReference type="Gene3D" id="3.40.50.150">
    <property type="entry name" value="Vaccinia Virus protein VP39"/>
    <property type="match status" value="1"/>
</dbReference>
<sequence>MLEAVRLIEFAPELPRKEDTDSNALVIGLGIGTTPAALIQHGIDTTIVEIDPVVYKFALQHFNFPLNHTAVIDDAISFVETAQHESKKYDYIIHDVFTGGVEPVGLFTLEFMRGLDALLEDNGVVAINYAGNISLPGAGVVIRTIKAVFPECRVFRENDGSEEPAEESLDFINMVVFCKKSRTPPLTFRLPNENDYLGSQARKSYMYPRREIDPSKFDIADDSTDQRVLEVGRMSILEANHVPNAIGHWNIMRNVLPAKVWENY</sequence>
<evidence type="ECO:0000256" key="1">
    <source>
        <dbReference type="ARBA" id="ARBA00023115"/>
    </source>
</evidence>
<evidence type="ECO:0000313" key="3">
    <source>
        <dbReference type="Proteomes" id="UP000053095"/>
    </source>
</evidence>
<dbReference type="AlphaFoldDB" id="A0A510NW82"/>